<evidence type="ECO:0000313" key="5">
    <source>
        <dbReference type="EMBL" id="VAW96911.1"/>
    </source>
</evidence>
<accession>A0A3B0ZYQ7</accession>
<dbReference type="Pfam" id="PF00381">
    <property type="entry name" value="PTS-HPr"/>
    <property type="match status" value="1"/>
</dbReference>
<comment type="subcellular location">
    <subcellularLocation>
        <location evidence="1">Cytoplasm</location>
    </subcellularLocation>
</comment>
<dbReference type="GO" id="GO:0016740">
    <property type="term" value="F:transferase activity"/>
    <property type="evidence" value="ECO:0007669"/>
    <property type="project" value="UniProtKB-KW"/>
</dbReference>
<dbReference type="CDD" id="cd00367">
    <property type="entry name" value="PTS-HPr_like"/>
    <property type="match status" value="1"/>
</dbReference>
<evidence type="ECO:0000259" key="4">
    <source>
        <dbReference type="PROSITE" id="PS51350"/>
    </source>
</evidence>
<dbReference type="PANTHER" id="PTHR33705">
    <property type="entry name" value="PHOSPHOCARRIER PROTEIN HPR"/>
    <property type="match status" value="1"/>
</dbReference>
<dbReference type="InterPro" id="IPR050399">
    <property type="entry name" value="HPr"/>
</dbReference>
<dbReference type="GO" id="GO:0009401">
    <property type="term" value="P:phosphoenolpyruvate-dependent sugar phosphotransferase system"/>
    <property type="evidence" value="ECO:0007669"/>
    <property type="project" value="UniProtKB-KW"/>
</dbReference>
<keyword evidence="5" id="KW-0808">Transferase</keyword>
<sequence length="89" mass="9773">MQHSKIKIINKLGLHARAAAKFVTIASQYQCDVFLEHNEKRVNGKSIMGVMMLAASNGTILTLIADGHDEQQASEALTMLVSNRFDEAT</sequence>
<dbReference type="PROSITE" id="PS51350">
    <property type="entry name" value="PTS_HPR_DOM"/>
    <property type="match status" value="1"/>
</dbReference>
<dbReference type="InterPro" id="IPR001020">
    <property type="entry name" value="PTS_HPr_His_P_site"/>
</dbReference>
<protein>
    <submittedName>
        <fullName evidence="5">Phosphotransferase system, phosphocarrier protein HPr</fullName>
    </submittedName>
</protein>
<name>A0A3B0ZYQ7_9ZZZZ</name>
<gene>
    <name evidence="5" type="ORF">MNBD_GAMMA23-1362</name>
</gene>
<keyword evidence="3" id="KW-0598">Phosphotransferase system</keyword>
<dbReference type="AlphaFoldDB" id="A0A3B0ZYQ7"/>
<dbReference type="PRINTS" id="PR00107">
    <property type="entry name" value="PHOSPHOCPHPR"/>
</dbReference>
<evidence type="ECO:0000256" key="1">
    <source>
        <dbReference type="ARBA" id="ARBA00004496"/>
    </source>
</evidence>
<keyword evidence="2" id="KW-0963">Cytoplasm</keyword>
<dbReference type="PROSITE" id="PS00589">
    <property type="entry name" value="PTS_HPR_SER"/>
    <property type="match status" value="1"/>
</dbReference>
<feature type="domain" description="HPr" evidence="4">
    <location>
        <begin position="1"/>
        <end position="88"/>
    </location>
</feature>
<reference evidence="5" key="1">
    <citation type="submission" date="2018-06" db="EMBL/GenBank/DDBJ databases">
        <authorList>
            <person name="Zhirakovskaya E."/>
        </authorList>
    </citation>
    <scope>NUCLEOTIDE SEQUENCE</scope>
</reference>
<organism evidence="5">
    <name type="scientific">hydrothermal vent metagenome</name>
    <dbReference type="NCBI Taxonomy" id="652676"/>
    <lineage>
        <taxon>unclassified sequences</taxon>
        <taxon>metagenomes</taxon>
        <taxon>ecological metagenomes</taxon>
    </lineage>
</organism>
<dbReference type="NCBIfam" id="TIGR01003">
    <property type="entry name" value="PTS_HPr_family"/>
    <property type="match status" value="1"/>
</dbReference>
<dbReference type="EMBL" id="UOFT01000054">
    <property type="protein sequence ID" value="VAW96911.1"/>
    <property type="molecule type" value="Genomic_DNA"/>
</dbReference>
<dbReference type="InterPro" id="IPR002114">
    <property type="entry name" value="PTS_HPr_Ser_P_site"/>
</dbReference>
<dbReference type="PROSITE" id="PS00369">
    <property type="entry name" value="PTS_HPR_HIS"/>
    <property type="match status" value="1"/>
</dbReference>
<dbReference type="PANTHER" id="PTHR33705:SF2">
    <property type="entry name" value="PHOSPHOCARRIER PROTEIN NPR"/>
    <property type="match status" value="1"/>
</dbReference>
<dbReference type="GO" id="GO:0005737">
    <property type="term" value="C:cytoplasm"/>
    <property type="evidence" value="ECO:0007669"/>
    <property type="project" value="UniProtKB-SubCell"/>
</dbReference>
<dbReference type="InterPro" id="IPR035895">
    <property type="entry name" value="HPr-like_sf"/>
</dbReference>
<dbReference type="SUPFAM" id="SSF55594">
    <property type="entry name" value="HPr-like"/>
    <property type="match status" value="1"/>
</dbReference>
<dbReference type="InterPro" id="IPR000032">
    <property type="entry name" value="HPr-like"/>
</dbReference>
<proteinExistence type="predicted"/>
<evidence type="ECO:0000256" key="2">
    <source>
        <dbReference type="ARBA" id="ARBA00022490"/>
    </source>
</evidence>
<evidence type="ECO:0000256" key="3">
    <source>
        <dbReference type="ARBA" id="ARBA00022683"/>
    </source>
</evidence>
<dbReference type="Gene3D" id="3.30.1340.10">
    <property type="entry name" value="HPr-like"/>
    <property type="match status" value="1"/>
</dbReference>